<reference evidence="13 14" key="1">
    <citation type="submission" date="2016-02" db="EMBL/GenBank/DDBJ databases">
        <title>Band-tailed pigeon sequencing and assembly.</title>
        <authorList>
            <person name="Soares A.E."/>
            <person name="Novak B.J."/>
            <person name="Rice E.S."/>
            <person name="O'Connell B."/>
            <person name="Chang D."/>
            <person name="Weber S."/>
            <person name="Shapiro B."/>
        </authorList>
    </citation>
    <scope>NUCLEOTIDE SEQUENCE [LARGE SCALE GENOMIC DNA]</scope>
    <source>
        <strain evidence="13">BTP2013</strain>
        <tissue evidence="13">Blood</tissue>
    </source>
</reference>
<evidence type="ECO:0000256" key="10">
    <source>
        <dbReference type="ARBA" id="ARBA00023136"/>
    </source>
</evidence>
<dbReference type="SUPFAM" id="SSF52833">
    <property type="entry name" value="Thioredoxin-like"/>
    <property type="match status" value="1"/>
</dbReference>
<dbReference type="Proteomes" id="UP000190648">
    <property type="component" value="Unassembled WGS sequence"/>
</dbReference>
<evidence type="ECO:0000256" key="7">
    <source>
        <dbReference type="ARBA" id="ARBA00022741"/>
    </source>
</evidence>
<dbReference type="EMBL" id="LSYS01004144">
    <property type="protein sequence ID" value="OPJ80765.1"/>
    <property type="molecule type" value="Genomic_DNA"/>
</dbReference>
<keyword evidence="4" id="KW-1003">Cell membrane</keyword>
<dbReference type="STRING" id="372326.A0A1V4K8Q2"/>
<dbReference type="InterPro" id="IPR001806">
    <property type="entry name" value="Small_GTPase"/>
</dbReference>
<evidence type="ECO:0000256" key="8">
    <source>
        <dbReference type="ARBA" id="ARBA00023002"/>
    </source>
</evidence>
<dbReference type="PROSITE" id="PS51355">
    <property type="entry name" value="GLUTATHIONE_PEROXID_3"/>
    <property type="match status" value="1"/>
</dbReference>
<keyword evidence="9" id="KW-0342">GTP-binding</keyword>
<dbReference type="Gene3D" id="3.40.50.300">
    <property type="entry name" value="P-loop containing nucleotide triphosphate hydrolases"/>
    <property type="match status" value="1"/>
</dbReference>
<evidence type="ECO:0000256" key="4">
    <source>
        <dbReference type="ARBA" id="ARBA00022475"/>
    </source>
</evidence>
<organism evidence="13 14">
    <name type="scientific">Patagioenas fasciata monilis</name>
    <dbReference type="NCBI Taxonomy" id="372326"/>
    <lineage>
        <taxon>Eukaryota</taxon>
        <taxon>Metazoa</taxon>
        <taxon>Chordata</taxon>
        <taxon>Craniata</taxon>
        <taxon>Vertebrata</taxon>
        <taxon>Euteleostomi</taxon>
        <taxon>Archelosauria</taxon>
        <taxon>Archosauria</taxon>
        <taxon>Dinosauria</taxon>
        <taxon>Saurischia</taxon>
        <taxon>Theropoda</taxon>
        <taxon>Coelurosauria</taxon>
        <taxon>Aves</taxon>
        <taxon>Neognathae</taxon>
        <taxon>Neoaves</taxon>
        <taxon>Columbimorphae</taxon>
        <taxon>Columbiformes</taxon>
        <taxon>Columbidae</taxon>
        <taxon>Patagioenas</taxon>
    </lineage>
</organism>
<evidence type="ECO:0000256" key="6">
    <source>
        <dbReference type="ARBA" id="ARBA00022559"/>
    </source>
</evidence>
<keyword evidence="11" id="KW-0449">Lipoprotein</keyword>
<dbReference type="CDD" id="cd00340">
    <property type="entry name" value="GSH_Peroxidase"/>
    <property type="match status" value="1"/>
</dbReference>
<comment type="similarity">
    <text evidence="2">Belongs to the glutathione peroxidase family.</text>
</comment>
<comment type="similarity">
    <text evidence="3">Belongs to the small GTPase superfamily. Rho family.</text>
</comment>
<keyword evidence="14" id="KW-1185">Reference proteome</keyword>
<keyword evidence="6" id="KW-0575">Peroxidase</keyword>
<dbReference type="SMART" id="SM00174">
    <property type="entry name" value="RHO"/>
    <property type="match status" value="1"/>
</dbReference>
<evidence type="ECO:0000256" key="11">
    <source>
        <dbReference type="ARBA" id="ARBA00023288"/>
    </source>
</evidence>
<accession>A0A1V4K8Q2</accession>
<protein>
    <recommendedName>
        <fullName evidence="15">Glutathione peroxidase</fullName>
    </recommendedName>
</protein>
<dbReference type="InterPro" id="IPR005225">
    <property type="entry name" value="Small_GTP-bd"/>
</dbReference>
<evidence type="ECO:0000256" key="9">
    <source>
        <dbReference type="ARBA" id="ARBA00023134"/>
    </source>
</evidence>
<gene>
    <name evidence="13" type="ORF">AV530_004193</name>
</gene>
<dbReference type="InterPro" id="IPR003578">
    <property type="entry name" value="Small_GTPase_Rho"/>
</dbReference>
<dbReference type="GO" id="GO:0005886">
    <property type="term" value="C:plasma membrane"/>
    <property type="evidence" value="ECO:0007669"/>
    <property type="project" value="UniProtKB-SubCell"/>
</dbReference>
<evidence type="ECO:0000256" key="1">
    <source>
        <dbReference type="ARBA" id="ARBA00004193"/>
    </source>
</evidence>
<dbReference type="GO" id="GO:0006979">
    <property type="term" value="P:response to oxidative stress"/>
    <property type="evidence" value="ECO:0007669"/>
    <property type="project" value="InterPro"/>
</dbReference>
<dbReference type="AlphaFoldDB" id="A0A1V4K8Q2"/>
<dbReference type="PROSITE" id="PS51419">
    <property type="entry name" value="RAB"/>
    <property type="match status" value="1"/>
</dbReference>
<keyword evidence="10" id="KW-0472">Membrane</keyword>
<keyword evidence="5" id="KW-0488">Methylation</keyword>
<dbReference type="PROSITE" id="PS51421">
    <property type="entry name" value="RAS"/>
    <property type="match status" value="1"/>
</dbReference>
<evidence type="ECO:0000256" key="5">
    <source>
        <dbReference type="ARBA" id="ARBA00022481"/>
    </source>
</evidence>
<dbReference type="Gene3D" id="3.40.30.10">
    <property type="entry name" value="Glutaredoxin"/>
    <property type="match status" value="1"/>
</dbReference>
<keyword evidence="12" id="KW-0636">Prenylation</keyword>
<dbReference type="PRINTS" id="PR00449">
    <property type="entry name" value="RASTRNSFRMNG"/>
</dbReference>
<dbReference type="InterPro" id="IPR000889">
    <property type="entry name" value="Glutathione_peroxidase"/>
</dbReference>
<comment type="caution">
    <text evidence="13">The sequence shown here is derived from an EMBL/GenBank/DDBJ whole genome shotgun (WGS) entry which is preliminary data.</text>
</comment>
<dbReference type="PANTHER" id="PTHR24072">
    <property type="entry name" value="RHO FAMILY GTPASE"/>
    <property type="match status" value="1"/>
</dbReference>
<evidence type="ECO:0000313" key="13">
    <source>
        <dbReference type="EMBL" id="OPJ80765.1"/>
    </source>
</evidence>
<name>A0A1V4K8Q2_PATFA</name>
<proteinExistence type="inferred from homology"/>
<dbReference type="GO" id="GO:0005525">
    <property type="term" value="F:GTP binding"/>
    <property type="evidence" value="ECO:0007669"/>
    <property type="project" value="UniProtKB-KW"/>
</dbReference>
<keyword evidence="7" id="KW-0547">Nucleotide-binding</keyword>
<dbReference type="NCBIfam" id="TIGR00231">
    <property type="entry name" value="small_GTP"/>
    <property type="match status" value="1"/>
</dbReference>
<dbReference type="InterPro" id="IPR036249">
    <property type="entry name" value="Thioredoxin-like_sf"/>
</dbReference>
<comment type="subcellular location">
    <subcellularLocation>
        <location evidence="1">Cell membrane</location>
        <topology evidence="1">Lipid-anchor</topology>
    </subcellularLocation>
</comment>
<evidence type="ECO:0000313" key="14">
    <source>
        <dbReference type="Proteomes" id="UP000190648"/>
    </source>
</evidence>
<dbReference type="FunFam" id="3.40.30.10:FF:000315">
    <property type="entry name" value="Glutathione peroxidase 2"/>
    <property type="match status" value="1"/>
</dbReference>
<evidence type="ECO:0000256" key="12">
    <source>
        <dbReference type="ARBA" id="ARBA00023289"/>
    </source>
</evidence>
<dbReference type="InterPro" id="IPR027417">
    <property type="entry name" value="P-loop_NTPase"/>
</dbReference>
<dbReference type="Pfam" id="PF00255">
    <property type="entry name" value="GSHPx"/>
    <property type="match status" value="1"/>
</dbReference>
<sequence length="394" mass="44878">MGSGIINNVVFWEAMAAIRKKLVIVGDGACGKTCLLIVFSKDQFPEVYVPTVFENYVADIEVDGKQVELALWDTAGQEDYDRLRPLSYPDTDVILMCFSIDSPDSLENIPEKWTPEVKHFCPNVPIILVGNKKDLRNDEHTRRELAKMKQEPVKPEEGRDMANRIGAFGICQALIEDNSLSCLFSLEREKAVNRGLLCELPRSSQRTEGASLSQCQTRQQRCLCGTALEVTSEEKFLFSKPPWLTMRLNELQQRYGPRGLQVLGFPCNQFGHQENATNEEILLSLEHVRPGKGYKPNFIMFEKCEVNGKNAHPLFTFLKEALPFPHDDPSSLMTNPQYIIWSPVCRNDISWNFEKFLIGPDGVPFKRYSRHFETIKIEADIEFLLQKVAKNVLA</sequence>
<evidence type="ECO:0008006" key="15">
    <source>
        <dbReference type="Google" id="ProtNLM"/>
    </source>
</evidence>
<dbReference type="OrthoDB" id="446890at2759"/>
<dbReference type="SMART" id="SM00173">
    <property type="entry name" value="RAS"/>
    <property type="match status" value="1"/>
</dbReference>
<evidence type="ECO:0000256" key="2">
    <source>
        <dbReference type="ARBA" id="ARBA00006926"/>
    </source>
</evidence>
<dbReference type="SUPFAM" id="SSF52540">
    <property type="entry name" value="P-loop containing nucleoside triphosphate hydrolases"/>
    <property type="match status" value="1"/>
</dbReference>
<dbReference type="PROSITE" id="PS00763">
    <property type="entry name" value="GLUTATHIONE_PEROXID_2"/>
    <property type="match status" value="1"/>
</dbReference>
<dbReference type="SMART" id="SM00176">
    <property type="entry name" value="RAN"/>
    <property type="match status" value="1"/>
</dbReference>
<dbReference type="GO" id="GO:0004601">
    <property type="term" value="F:peroxidase activity"/>
    <property type="evidence" value="ECO:0007669"/>
    <property type="project" value="UniProtKB-KW"/>
</dbReference>
<dbReference type="GO" id="GO:0007264">
    <property type="term" value="P:small GTPase-mediated signal transduction"/>
    <property type="evidence" value="ECO:0007669"/>
    <property type="project" value="InterPro"/>
</dbReference>
<evidence type="ECO:0000256" key="3">
    <source>
        <dbReference type="ARBA" id="ARBA00010142"/>
    </source>
</evidence>
<dbReference type="GO" id="GO:0003924">
    <property type="term" value="F:GTPase activity"/>
    <property type="evidence" value="ECO:0007669"/>
    <property type="project" value="InterPro"/>
</dbReference>
<dbReference type="FunFam" id="3.40.50.300:FF:000095">
    <property type="entry name" value="Rho-related GTP-binding protein RhoC"/>
    <property type="match status" value="1"/>
</dbReference>
<dbReference type="PROSITE" id="PS51420">
    <property type="entry name" value="RHO"/>
    <property type="match status" value="1"/>
</dbReference>
<dbReference type="SMART" id="SM00175">
    <property type="entry name" value="RAB"/>
    <property type="match status" value="1"/>
</dbReference>
<keyword evidence="8" id="KW-0560">Oxidoreductase</keyword>
<dbReference type="InterPro" id="IPR029760">
    <property type="entry name" value="GPX_CS"/>
</dbReference>
<dbReference type="Pfam" id="PF00071">
    <property type="entry name" value="Ras"/>
    <property type="match status" value="1"/>
</dbReference>
<dbReference type="CDD" id="cd01870">
    <property type="entry name" value="RhoA_like"/>
    <property type="match status" value="1"/>
</dbReference>